<evidence type="ECO:0000256" key="7">
    <source>
        <dbReference type="PIRNR" id="PIRNR004682"/>
    </source>
</evidence>
<dbReference type="CDD" id="cd07503">
    <property type="entry name" value="HAD_HisB-N"/>
    <property type="match status" value="1"/>
</dbReference>
<feature type="binding site" evidence="11">
    <location>
        <position position="95"/>
    </location>
    <ligand>
        <name>Zn(2+)</name>
        <dbReference type="ChEBI" id="CHEBI:29105"/>
    </ligand>
</feature>
<evidence type="ECO:0000256" key="5">
    <source>
        <dbReference type="ARBA" id="ARBA00023277"/>
    </source>
</evidence>
<dbReference type="Gene3D" id="3.40.50.1000">
    <property type="entry name" value="HAD superfamily/HAD-like"/>
    <property type="match status" value="1"/>
</dbReference>
<dbReference type="Proteomes" id="UP000219621">
    <property type="component" value="Unassembled WGS sequence"/>
</dbReference>
<feature type="binding site" evidence="11">
    <location>
        <position position="97"/>
    </location>
    <ligand>
        <name>Zn(2+)</name>
        <dbReference type="ChEBI" id="CHEBI:29105"/>
    </ligand>
</feature>
<dbReference type="Pfam" id="PF13242">
    <property type="entry name" value="Hydrolase_like"/>
    <property type="match status" value="1"/>
</dbReference>
<keyword evidence="11" id="KW-0862">Zinc</keyword>
<proteinExistence type="inferred from homology"/>
<dbReference type="PANTHER" id="PTHR42891:SF1">
    <property type="entry name" value="D-GLYCERO-BETA-D-MANNO-HEPTOSE-1,7-BISPHOSPHATE 7-PHOSPHATASE"/>
    <property type="match status" value="1"/>
</dbReference>
<dbReference type="PIRSF" id="PIRSF004682">
    <property type="entry name" value="GmhB"/>
    <property type="match status" value="1"/>
</dbReference>
<feature type="binding site" evidence="9">
    <location>
        <begin position="113"/>
        <end position="114"/>
    </location>
    <ligand>
        <name>substrate</name>
    </ligand>
</feature>
<evidence type="ECO:0000256" key="10">
    <source>
        <dbReference type="PIRSR" id="PIRSR004682-3"/>
    </source>
</evidence>
<evidence type="ECO:0000256" key="6">
    <source>
        <dbReference type="ARBA" id="ARBA00031828"/>
    </source>
</evidence>
<feature type="binding site" evidence="11">
    <location>
        <position position="112"/>
    </location>
    <ligand>
        <name>Zn(2+)</name>
        <dbReference type="ChEBI" id="CHEBI:29105"/>
    </ligand>
</feature>
<protein>
    <recommendedName>
        <fullName evidence="6 7">D,D-heptose 1,7-bisphosphate phosphatase</fullName>
        <ecNumber evidence="7">3.1.3.-</ecNumber>
    </recommendedName>
</protein>
<feature type="binding site" evidence="9">
    <location>
        <position position="140"/>
    </location>
    <ligand>
        <name>substrate</name>
    </ligand>
</feature>
<comment type="subcellular location">
    <subcellularLocation>
        <location evidence="1 7">Cytoplasm</location>
    </subcellularLocation>
</comment>
<evidence type="ECO:0000256" key="2">
    <source>
        <dbReference type="ARBA" id="ARBA00022490"/>
    </source>
</evidence>
<keyword evidence="2 7" id="KW-0963">Cytoplasm</keyword>
<feature type="binding site" evidence="11">
    <location>
        <position position="14"/>
    </location>
    <ligand>
        <name>Mg(2+)</name>
        <dbReference type="ChEBI" id="CHEBI:18420"/>
    </ligand>
</feature>
<reference evidence="12 13" key="1">
    <citation type="submission" date="2017-09" db="EMBL/GenBank/DDBJ databases">
        <authorList>
            <person name="Ehlers B."/>
            <person name="Leendertz F.H."/>
        </authorList>
    </citation>
    <scope>NUCLEOTIDE SEQUENCE [LARGE SCALE GENOMIC DNA]</scope>
    <source>
        <strain evidence="12 13">USBA 140</strain>
    </source>
</reference>
<evidence type="ECO:0000256" key="9">
    <source>
        <dbReference type="PIRSR" id="PIRSR004682-2"/>
    </source>
</evidence>
<feature type="site" description="Stabilizes the phosphoryl group" evidence="10">
    <location>
        <position position="114"/>
    </location>
</feature>
<feature type="site" description="Stabilizes the phosphoryl group" evidence="10">
    <location>
        <position position="56"/>
    </location>
</feature>
<dbReference type="InterPro" id="IPR004446">
    <property type="entry name" value="Heptose_bisP_phosphatase"/>
</dbReference>
<comment type="cofactor">
    <cofactor evidence="11">
        <name>Zn(2+)</name>
        <dbReference type="ChEBI" id="CHEBI:29105"/>
    </cofactor>
</comment>
<feature type="binding site" evidence="9">
    <location>
        <begin position="14"/>
        <end position="16"/>
    </location>
    <ligand>
        <name>substrate</name>
    </ligand>
</feature>
<comment type="similarity">
    <text evidence="7">Belongs to the gmhB family.</text>
</comment>
<feature type="binding site" evidence="9">
    <location>
        <begin position="56"/>
        <end position="59"/>
    </location>
    <ligand>
        <name>substrate</name>
    </ligand>
</feature>
<keyword evidence="5 7" id="KW-0119">Carbohydrate metabolism</keyword>
<keyword evidence="13" id="KW-1185">Reference proteome</keyword>
<dbReference type="InterPro" id="IPR006549">
    <property type="entry name" value="HAD-SF_hydro_IIIA"/>
</dbReference>
<evidence type="ECO:0000256" key="1">
    <source>
        <dbReference type="ARBA" id="ARBA00004496"/>
    </source>
</evidence>
<accession>A0A286GRI1</accession>
<evidence type="ECO:0000313" key="13">
    <source>
        <dbReference type="Proteomes" id="UP000219621"/>
    </source>
</evidence>
<dbReference type="NCBIfam" id="TIGR01656">
    <property type="entry name" value="Histidinol-ppas"/>
    <property type="match status" value="1"/>
</dbReference>
<keyword evidence="4 7" id="KW-0378">Hydrolase</keyword>
<evidence type="ECO:0000256" key="11">
    <source>
        <dbReference type="PIRSR" id="PIRSR004682-4"/>
    </source>
</evidence>
<feature type="active site" description="Nucleophile" evidence="8">
    <location>
        <position position="14"/>
    </location>
</feature>
<evidence type="ECO:0000256" key="3">
    <source>
        <dbReference type="ARBA" id="ARBA00022723"/>
    </source>
</evidence>
<sequence>MPPTDPRRPAAFLDRDGVLNVDHGYVHRWEDWEWMPGAPEAVRLFNEAGWLVFVVTNQSGIARGMYNVAAMQALHDRVGQDLAEIGAHVDAWEFCPHLKTGSVPDFAVDCSCRKPKPGMILRLLETWPVDRARSLLIGDKQRDLDAAAAAGIAGHLYTEGDLAAVVRRLLAA</sequence>
<dbReference type="RefSeq" id="WP_097280326.1">
    <property type="nucleotide sequence ID" value="NZ_OCNJ01000007.1"/>
</dbReference>
<feature type="binding site" evidence="11">
    <location>
        <position position="140"/>
    </location>
    <ligand>
        <name>Mg(2+)</name>
        <dbReference type="ChEBI" id="CHEBI:18420"/>
    </ligand>
</feature>
<evidence type="ECO:0000256" key="8">
    <source>
        <dbReference type="PIRSR" id="PIRSR004682-1"/>
    </source>
</evidence>
<keyword evidence="3 11" id="KW-0479">Metal-binding</keyword>
<dbReference type="EMBL" id="OCNJ01000007">
    <property type="protein sequence ID" value="SOD98177.1"/>
    <property type="molecule type" value="Genomic_DNA"/>
</dbReference>
<dbReference type="EC" id="3.1.3.-" evidence="7"/>
<dbReference type="AlphaFoldDB" id="A0A286GRI1"/>
<dbReference type="InterPro" id="IPR006543">
    <property type="entry name" value="Histidinol-phos"/>
</dbReference>
<dbReference type="GO" id="GO:0046872">
    <property type="term" value="F:metal ion binding"/>
    <property type="evidence" value="ECO:0007669"/>
    <property type="project" value="UniProtKB-KW"/>
</dbReference>
<name>A0A286GRI1_9PROT</name>
<evidence type="ECO:0000313" key="12">
    <source>
        <dbReference type="EMBL" id="SOD98177.1"/>
    </source>
</evidence>
<feature type="binding site" evidence="9">
    <location>
        <begin position="22"/>
        <end position="25"/>
    </location>
    <ligand>
        <name>substrate</name>
    </ligand>
</feature>
<feature type="binding site" evidence="11">
    <location>
        <position position="16"/>
    </location>
    <ligand>
        <name>Mg(2+)</name>
        <dbReference type="ChEBI" id="CHEBI:18420"/>
    </ligand>
</feature>
<gene>
    <name evidence="12" type="ORF">SAMN05421508_107231</name>
</gene>
<dbReference type="SUPFAM" id="SSF56784">
    <property type="entry name" value="HAD-like"/>
    <property type="match status" value="1"/>
</dbReference>
<dbReference type="GO" id="GO:0005975">
    <property type="term" value="P:carbohydrate metabolic process"/>
    <property type="evidence" value="ECO:0007669"/>
    <property type="project" value="InterPro"/>
</dbReference>
<comment type="cofactor">
    <cofactor evidence="11">
        <name>Mg(2+)</name>
        <dbReference type="ChEBI" id="CHEBI:18420"/>
    </cofactor>
</comment>
<dbReference type="InterPro" id="IPR023214">
    <property type="entry name" value="HAD_sf"/>
</dbReference>
<feature type="binding site" evidence="11">
    <location>
        <position position="110"/>
    </location>
    <ligand>
        <name>Zn(2+)</name>
        <dbReference type="ChEBI" id="CHEBI:29105"/>
    </ligand>
</feature>
<feature type="active site" description="Proton donor" evidence="8">
    <location>
        <position position="16"/>
    </location>
</feature>
<feature type="binding site" evidence="11">
    <location>
        <position position="139"/>
    </location>
    <ligand>
        <name>Mg(2+)</name>
        <dbReference type="ChEBI" id="CHEBI:18420"/>
    </ligand>
</feature>
<organism evidence="12 13">
    <name type="scientific">Caenispirillum bisanense</name>
    <dbReference type="NCBI Taxonomy" id="414052"/>
    <lineage>
        <taxon>Bacteria</taxon>
        <taxon>Pseudomonadati</taxon>
        <taxon>Pseudomonadota</taxon>
        <taxon>Alphaproteobacteria</taxon>
        <taxon>Rhodospirillales</taxon>
        <taxon>Novispirillaceae</taxon>
        <taxon>Caenispirillum</taxon>
    </lineage>
</organism>
<keyword evidence="11" id="KW-0460">Magnesium</keyword>
<feature type="site" description="Contributes to substrate recognition" evidence="10">
    <location>
        <position position="113"/>
    </location>
</feature>
<dbReference type="GO" id="GO:0005737">
    <property type="term" value="C:cytoplasm"/>
    <property type="evidence" value="ECO:0007669"/>
    <property type="project" value="UniProtKB-SubCell"/>
</dbReference>
<dbReference type="PANTHER" id="PTHR42891">
    <property type="entry name" value="D-GLYCERO-BETA-D-MANNO-HEPTOSE-1,7-BISPHOSPHATE 7-PHOSPHATASE"/>
    <property type="match status" value="1"/>
</dbReference>
<dbReference type="OrthoDB" id="9814110at2"/>
<dbReference type="InterPro" id="IPR036412">
    <property type="entry name" value="HAD-like_sf"/>
</dbReference>
<evidence type="ECO:0000256" key="4">
    <source>
        <dbReference type="ARBA" id="ARBA00022801"/>
    </source>
</evidence>
<dbReference type="NCBIfam" id="TIGR01662">
    <property type="entry name" value="HAD-SF-IIIA"/>
    <property type="match status" value="1"/>
</dbReference>
<dbReference type="GO" id="GO:0016791">
    <property type="term" value="F:phosphatase activity"/>
    <property type="evidence" value="ECO:0007669"/>
    <property type="project" value="InterPro"/>
</dbReference>